<dbReference type="EMBL" id="JOJR01000244">
    <property type="protein sequence ID" value="RCN41254.1"/>
    <property type="molecule type" value="Genomic_DNA"/>
</dbReference>
<organism evidence="8 9">
    <name type="scientific">Ancylostoma caninum</name>
    <name type="common">Dog hookworm</name>
    <dbReference type="NCBI Taxonomy" id="29170"/>
    <lineage>
        <taxon>Eukaryota</taxon>
        <taxon>Metazoa</taxon>
        <taxon>Ecdysozoa</taxon>
        <taxon>Nematoda</taxon>
        <taxon>Chromadorea</taxon>
        <taxon>Rhabditida</taxon>
        <taxon>Rhabditina</taxon>
        <taxon>Rhabditomorpha</taxon>
        <taxon>Strongyloidea</taxon>
        <taxon>Ancylostomatidae</taxon>
        <taxon>Ancylostomatinae</taxon>
        <taxon>Ancylostoma</taxon>
    </lineage>
</organism>
<feature type="transmembrane region" description="Helical" evidence="6">
    <location>
        <begin position="6"/>
        <end position="24"/>
    </location>
</feature>
<dbReference type="InterPro" id="IPR000276">
    <property type="entry name" value="GPCR_Rhodpsn"/>
</dbReference>
<feature type="domain" description="G-protein coupled receptors family 1 profile" evidence="7">
    <location>
        <begin position="1"/>
        <end position="193"/>
    </location>
</feature>
<name>A0A368GA12_ANCCA</name>
<dbReference type="Gene3D" id="1.20.1070.10">
    <property type="entry name" value="Rhodopsin 7-helix transmembrane proteins"/>
    <property type="match status" value="1"/>
</dbReference>
<keyword evidence="8" id="KW-0675">Receptor</keyword>
<evidence type="ECO:0000256" key="6">
    <source>
        <dbReference type="SAM" id="Phobius"/>
    </source>
</evidence>
<dbReference type="PANTHER" id="PTHR24224">
    <property type="entry name" value="CARDIOACCELERATORY PEPTIDE RECEPTOR-RELATED"/>
    <property type="match status" value="1"/>
</dbReference>
<dbReference type="PROSITE" id="PS50262">
    <property type="entry name" value="G_PROTEIN_RECEP_F1_2"/>
    <property type="match status" value="1"/>
</dbReference>
<dbReference type="SUPFAM" id="SSF81321">
    <property type="entry name" value="Family A G protein-coupled receptor-like"/>
    <property type="match status" value="1"/>
</dbReference>
<dbReference type="STRING" id="29170.A0A368GA12"/>
<accession>A0A368GA12</accession>
<dbReference type="Pfam" id="PF00001">
    <property type="entry name" value="7tm_1"/>
    <property type="match status" value="1"/>
</dbReference>
<dbReference type="InterPro" id="IPR052665">
    <property type="entry name" value="Neuropeptide-GPCR"/>
</dbReference>
<reference evidence="8 9" key="1">
    <citation type="submission" date="2014-10" db="EMBL/GenBank/DDBJ databases">
        <title>Draft genome of the hookworm Ancylostoma caninum.</title>
        <authorList>
            <person name="Mitreva M."/>
        </authorList>
    </citation>
    <scope>NUCLEOTIDE SEQUENCE [LARGE SCALE GENOMIC DNA]</scope>
    <source>
        <strain evidence="8 9">Baltimore</strain>
    </source>
</reference>
<keyword evidence="4 6" id="KW-0472">Membrane</keyword>
<evidence type="ECO:0000256" key="3">
    <source>
        <dbReference type="ARBA" id="ARBA00022989"/>
    </source>
</evidence>
<feature type="region of interest" description="Disordered" evidence="5">
    <location>
        <begin position="205"/>
        <end position="229"/>
    </location>
</feature>
<dbReference type="OrthoDB" id="5987909at2759"/>
<evidence type="ECO:0000256" key="4">
    <source>
        <dbReference type="ARBA" id="ARBA00023136"/>
    </source>
</evidence>
<keyword evidence="2 6" id="KW-0812">Transmembrane</keyword>
<dbReference type="InterPro" id="IPR017452">
    <property type="entry name" value="GPCR_Rhodpsn_7TM"/>
</dbReference>
<keyword evidence="3 6" id="KW-1133">Transmembrane helix</keyword>
<evidence type="ECO:0000313" key="9">
    <source>
        <dbReference type="Proteomes" id="UP000252519"/>
    </source>
</evidence>
<comment type="subcellular location">
    <subcellularLocation>
        <location evidence="1">Membrane</location>
    </subcellularLocation>
</comment>
<gene>
    <name evidence="8" type="ORF">ANCCAN_12821</name>
</gene>
<dbReference type="AlphaFoldDB" id="A0A368GA12"/>
<dbReference type="PANTHER" id="PTHR24224:SF36">
    <property type="entry name" value="NEMATOCIN RECEPTOR 2"/>
    <property type="match status" value="1"/>
</dbReference>
<feature type="transmembrane region" description="Helical" evidence="6">
    <location>
        <begin position="169"/>
        <end position="190"/>
    </location>
</feature>
<comment type="caution">
    <text evidence="8">The sequence shown here is derived from an EMBL/GenBank/DDBJ whole genome shotgun (WGS) entry which is preliminary data.</text>
</comment>
<evidence type="ECO:0000256" key="2">
    <source>
        <dbReference type="ARBA" id="ARBA00022692"/>
    </source>
</evidence>
<dbReference type="PRINTS" id="PR00237">
    <property type="entry name" value="GPCRRHODOPSN"/>
</dbReference>
<sequence>MRYAQVFPLYASPFLLVAISADRYQAICRPLANIRSSRFRRPNCFAAVAWILALLFSIPQLLIWEKKRNGECATFYGNKSHLLKNLYVIGFNTIAWLLPSIFAAFFYYCVCKAVWMSRSKAATLQEANKPEPKKSDVTQDYIDRLRKKSCGHRRQNSEFDRKRIQTVRLTMTIIATNFFLWMPFCVVNMIQAVKPDVLRYHSHRSETDMLSSSRRSEHKTSAGNSLSPFTSDRAKLKVHRNVSFQTPPKLQLIKDGSESDNLIRKRIPASLYTRRNTKPFDEKPPTQNGIHAVMTIVPSQSSSSPHLNTQATLCVALS</sequence>
<feature type="transmembrane region" description="Helical" evidence="6">
    <location>
        <begin position="86"/>
        <end position="110"/>
    </location>
</feature>
<feature type="transmembrane region" description="Helical" evidence="6">
    <location>
        <begin position="44"/>
        <end position="64"/>
    </location>
</feature>
<evidence type="ECO:0000313" key="8">
    <source>
        <dbReference type="EMBL" id="RCN41254.1"/>
    </source>
</evidence>
<evidence type="ECO:0000259" key="7">
    <source>
        <dbReference type="PROSITE" id="PS50262"/>
    </source>
</evidence>
<evidence type="ECO:0000256" key="1">
    <source>
        <dbReference type="ARBA" id="ARBA00004370"/>
    </source>
</evidence>
<keyword evidence="9" id="KW-1185">Reference proteome</keyword>
<proteinExistence type="predicted"/>
<evidence type="ECO:0000256" key="5">
    <source>
        <dbReference type="SAM" id="MobiDB-lite"/>
    </source>
</evidence>
<dbReference type="Proteomes" id="UP000252519">
    <property type="component" value="Unassembled WGS sequence"/>
</dbReference>
<protein>
    <submittedName>
        <fullName evidence="8">7 transmembrane receptor</fullName>
    </submittedName>
</protein>
<dbReference type="GO" id="GO:0016020">
    <property type="term" value="C:membrane"/>
    <property type="evidence" value="ECO:0007669"/>
    <property type="project" value="UniProtKB-SubCell"/>
</dbReference>
<dbReference type="GO" id="GO:0004930">
    <property type="term" value="F:G protein-coupled receptor activity"/>
    <property type="evidence" value="ECO:0007669"/>
    <property type="project" value="InterPro"/>
</dbReference>